<dbReference type="OrthoDB" id="5284712at2759"/>
<feature type="region of interest" description="Disordered" evidence="5">
    <location>
        <begin position="182"/>
        <end position="304"/>
    </location>
</feature>
<feature type="domain" description="MARVEL" evidence="7">
    <location>
        <begin position="15"/>
        <end position="157"/>
    </location>
</feature>
<protein>
    <submittedName>
        <fullName evidence="8">MARVEL-like domain protein</fullName>
    </submittedName>
</protein>
<organism evidence="8 9">
    <name type="scientific">Ascosphaera apis ARSEF 7405</name>
    <dbReference type="NCBI Taxonomy" id="392613"/>
    <lineage>
        <taxon>Eukaryota</taxon>
        <taxon>Fungi</taxon>
        <taxon>Dikarya</taxon>
        <taxon>Ascomycota</taxon>
        <taxon>Pezizomycotina</taxon>
        <taxon>Eurotiomycetes</taxon>
        <taxon>Eurotiomycetidae</taxon>
        <taxon>Onygenales</taxon>
        <taxon>Ascosphaeraceae</taxon>
        <taxon>Ascosphaera</taxon>
    </lineage>
</organism>
<dbReference type="Proteomes" id="UP000242877">
    <property type="component" value="Unassembled WGS sequence"/>
</dbReference>
<evidence type="ECO:0000256" key="2">
    <source>
        <dbReference type="ARBA" id="ARBA00022692"/>
    </source>
</evidence>
<dbReference type="InterPro" id="IPR008253">
    <property type="entry name" value="Marvel"/>
</dbReference>
<dbReference type="PANTHER" id="PTHR37451">
    <property type="entry name" value="MARVEL DOMAIN"/>
    <property type="match status" value="1"/>
</dbReference>
<feature type="transmembrane region" description="Helical" evidence="6">
    <location>
        <begin position="82"/>
        <end position="104"/>
    </location>
</feature>
<accession>A0A168DRX2</accession>
<name>A0A168DRX2_9EURO</name>
<evidence type="ECO:0000256" key="3">
    <source>
        <dbReference type="ARBA" id="ARBA00022989"/>
    </source>
</evidence>
<comment type="subcellular location">
    <subcellularLocation>
        <location evidence="1">Membrane</location>
        <topology evidence="1">Multi-pass membrane protein</topology>
    </subcellularLocation>
</comment>
<keyword evidence="9" id="KW-1185">Reference proteome</keyword>
<feature type="compositionally biased region" description="Polar residues" evidence="5">
    <location>
        <begin position="182"/>
        <end position="194"/>
    </location>
</feature>
<reference evidence="8 9" key="1">
    <citation type="journal article" date="2016" name="Genome Biol. Evol.">
        <title>Divergent and convergent evolution of fungal pathogenicity.</title>
        <authorList>
            <person name="Shang Y."/>
            <person name="Xiao G."/>
            <person name="Zheng P."/>
            <person name="Cen K."/>
            <person name="Zhan S."/>
            <person name="Wang C."/>
        </authorList>
    </citation>
    <scope>NUCLEOTIDE SEQUENCE [LARGE SCALE GENOMIC DNA]</scope>
    <source>
        <strain evidence="8 9">ARSEF 7405</strain>
    </source>
</reference>
<feature type="compositionally biased region" description="Low complexity" evidence="5">
    <location>
        <begin position="249"/>
        <end position="258"/>
    </location>
</feature>
<proteinExistence type="predicted"/>
<dbReference type="PANTHER" id="PTHR37451:SF3">
    <property type="entry name" value="MARVEL DOMAIN-CONTAINING PROTEIN"/>
    <property type="match status" value="1"/>
</dbReference>
<evidence type="ECO:0000313" key="9">
    <source>
        <dbReference type="Proteomes" id="UP000242877"/>
    </source>
</evidence>
<dbReference type="GO" id="GO:0016020">
    <property type="term" value="C:membrane"/>
    <property type="evidence" value="ECO:0007669"/>
    <property type="project" value="UniProtKB-SubCell"/>
</dbReference>
<dbReference type="EMBL" id="AZGZ01000001">
    <property type="protein sequence ID" value="KZZ98043.1"/>
    <property type="molecule type" value="Genomic_DNA"/>
</dbReference>
<sequence length="304" mass="33953">MKNFSALQGDNTRTKAIVHACQGFVIFIAWAMTIAVYTREGRNDGRTSYYFALCWFTYPALVYLACFPIWPRTQRFSNPYAFATLDLIFAFLWFVAWIAVATYVGTGKSKGKSQEQDKKKSGCDAFAYGSPGKCKLSTGTIILGVMVFLMFIFTSYLSVKAALDYRRTGSIPFSSQHDPTFAAQSSEAFNSNPNPAHEFDDEESHHQSDTTLSASHIGGYSSLGGRDEDYTPLHQRSEVNDMHRPVPYDPSIYSAASPSPRPPSTVPSHAPAGMSHLHHVDTSYGDPFDDNLRYDDDPYSYSRR</sequence>
<keyword evidence="2 6" id="KW-0812">Transmembrane</keyword>
<gene>
    <name evidence="8" type="ORF">AAP_00304</name>
</gene>
<evidence type="ECO:0000256" key="6">
    <source>
        <dbReference type="SAM" id="Phobius"/>
    </source>
</evidence>
<dbReference type="Pfam" id="PF01284">
    <property type="entry name" value="MARVEL"/>
    <property type="match status" value="1"/>
</dbReference>
<dbReference type="VEuPathDB" id="FungiDB:AAP_00304"/>
<dbReference type="AlphaFoldDB" id="A0A168DRX2"/>
<feature type="transmembrane region" description="Helical" evidence="6">
    <location>
        <begin position="16"/>
        <end position="37"/>
    </location>
</feature>
<feature type="transmembrane region" description="Helical" evidence="6">
    <location>
        <begin position="49"/>
        <end position="70"/>
    </location>
</feature>
<feature type="compositionally biased region" description="Basic and acidic residues" evidence="5">
    <location>
        <begin position="225"/>
        <end position="246"/>
    </location>
</feature>
<keyword evidence="4 6" id="KW-0472">Membrane</keyword>
<feature type="transmembrane region" description="Helical" evidence="6">
    <location>
        <begin position="140"/>
        <end position="159"/>
    </location>
</feature>
<evidence type="ECO:0000256" key="4">
    <source>
        <dbReference type="ARBA" id="ARBA00023136"/>
    </source>
</evidence>
<keyword evidence="3 6" id="KW-1133">Transmembrane helix</keyword>
<evidence type="ECO:0000313" key="8">
    <source>
        <dbReference type="EMBL" id="KZZ98043.1"/>
    </source>
</evidence>
<evidence type="ECO:0000256" key="5">
    <source>
        <dbReference type="SAM" id="MobiDB-lite"/>
    </source>
</evidence>
<evidence type="ECO:0000256" key="1">
    <source>
        <dbReference type="ARBA" id="ARBA00004141"/>
    </source>
</evidence>
<comment type="caution">
    <text evidence="8">The sequence shown here is derived from an EMBL/GenBank/DDBJ whole genome shotgun (WGS) entry which is preliminary data.</text>
</comment>
<evidence type="ECO:0000259" key="7">
    <source>
        <dbReference type="Pfam" id="PF01284"/>
    </source>
</evidence>